<dbReference type="Proteomes" id="UP000319732">
    <property type="component" value="Unassembled WGS sequence"/>
</dbReference>
<evidence type="ECO:0000313" key="4">
    <source>
        <dbReference type="Proteomes" id="UP000319732"/>
    </source>
</evidence>
<evidence type="ECO:0000256" key="1">
    <source>
        <dbReference type="SAM" id="MobiDB-lite"/>
    </source>
</evidence>
<evidence type="ECO:0000313" key="3">
    <source>
        <dbReference type="EMBL" id="TQV78021.1"/>
    </source>
</evidence>
<dbReference type="AlphaFoldDB" id="A0A545TLH8"/>
<accession>A0A545TLH8</accession>
<reference evidence="3 4" key="1">
    <citation type="submission" date="2019-06" db="EMBL/GenBank/DDBJ databases">
        <title>Whole genome sequence for Cellvibrionaceae sp. R142.</title>
        <authorList>
            <person name="Wang G."/>
        </authorList>
    </citation>
    <scope>NUCLEOTIDE SEQUENCE [LARGE SCALE GENOMIC DNA]</scope>
    <source>
        <strain evidence="3 4">R142</strain>
    </source>
</reference>
<proteinExistence type="predicted"/>
<feature type="domain" description="DUF6351" evidence="2">
    <location>
        <begin position="87"/>
        <end position="741"/>
    </location>
</feature>
<feature type="compositionally biased region" description="Low complexity" evidence="1">
    <location>
        <begin position="755"/>
        <end position="765"/>
    </location>
</feature>
<gene>
    <name evidence="3" type="ORF">FKG94_13130</name>
</gene>
<dbReference type="InterPro" id="IPR045556">
    <property type="entry name" value="DUF6351"/>
</dbReference>
<dbReference type="EMBL" id="VHSG01000013">
    <property type="protein sequence ID" value="TQV78021.1"/>
    <property type="molecule type" value="Genomic_DNA"/>
</dbReference>
<dbReference type="RefSeq" id="WP_142904800.1">
    <property type="nucleotide sequence ID" value="NZ_ML660094.1"/>
</dbReference>
<dbReference type="OrthoDB" id="3078806at2"/>
<feature type="region of interest" description="Disordered" evidence="1">
    <location>
        <begin position="755"/>
        <end position="795"/>
    </location>
</feature>
<name>A0A545TLH8_9GAMM</name>
<evidence type="ECO:0000259" key="2">
    <source>
        <dbReference type="Pfam" id="PF19878"/>
    </source>
</evidence>
<dbReference type="Pfam" id="PF19878">
    <property type="entry name" value="DUF6351"/>
    <property type="match status" value="1"/>
</dbReference>
<organism evidence="3 4">
    <name type="scientific">Exilibacterium tricleocarpae</name>
    <dbReference type="NCBI Taxonomy" id="2591008"/>
    <lineage>
        <taxon>Bacteria</taxon>
        <taxon>Pseudomonadati</taxon>
        <taxon>Pseudomonadota</taxon>
        <taxon>Gammaproteobacteria</taxon>
        <taxon>Cellvibrionales</taxon>
        <taxon>Cellvibrionaceae</taxon>
        <taxon>Exilibacterium</taxon>
    </lineage>
</organism>
<comment type="caution">
    <text evidence="3">The sequence shown here is derived from an EMBL/GenBank/DDBJ whole genome shotgun (WGS) entry which is preliminary data.</text>
</comment>
<keyword evidence="4" id="KW-1185">Reference proteome</keyword>
<sequence>MKKAIQKTVVVSSLVTLLALLVGGYYLNRSLPRLPGQPQAPVLAVPDVYNASLRQVAEAYQGLHPRLLDRPAETFDFPIALGDIGPSEPLFAGANQYPFLCGEDRSRKTQPEVDNHDGVGIPIFARTESKRKNRHLVIGYSQDCLHRTQAAYYYNRRGTLNFFPLEQAQGDIAKVVVDGREIDFIVRLETGTINRFFYAIAVLSSPDEALETPSGSYWNQRLIYMFRGGVGVGKRQGNFSPKDVLKRRYEQIKSGYAVVYSTGNQTSNHYNIWLAEDTAARVKRQFVGLYGEPLYTVGIGGSGGAIQQYLFAQNKAGVLDAAIALYAYPDMVSQTIYVMDCELLEYFFDVTDGANRTWRRWENRSWIEGVSANSKAENKYGTMKWFAALLNGDFSALSRGRRGATECVKGWRGLTPLVHNPNFVHFKASYLPAVAEQTHWTHWEDLKRFYGVNESGFANSTWDNIGVQYGLEALRSGKISADDFLRLNAQVGSWKPAEEMEQEQFWFIDGELLPVNLSVWSHQNMQLSSDGGETPAARTRGSLAAINGAYRSGHVFIGRADIPIIDLRHYLDDDLDMHHATASFAARKRLVEGQGHADNQLIWMSHKAYAPEPEAFAVMDRWMLNQLKYPYRSMVENKPVQAVDQCFDKRGQVIAAGDSVWDGDWNDRPTGACMAVYPRNKTSREMAGAGVTGDIFKCHLQSVDAAISAGVYGDIDMTAYRDRLLSIFPDGVCDFSRGDKGRPDNLLGMVGQVVEAEQPAPAAEKPASDGEAAGKAAGGPITLSKLESEEEAELR</sequence>
<protein>
    <recommendedName>
        <fullName evidence="2">DUF6351 domain-containing protein</fullName>
    </recommendedName>
</protein>